<evidence type="ECO:0000256" key="3">
    <source>
        <dbReference type="PROSITE-ProRule" id="PRU00023"/>
    </source>
</evidence>
<dbReference type="eggNOG" id="COG0666">
    <property type="taxonomic scope" value="Bacteria"/>
</dbReference>
<feature type="repeat" description="ANK" evidence="3">
    <location>
        <begin position="118"/>
        <end position="151"/>
    </location>
</feature>
<dbReference type="InterPro" id="IPR036770">
    <property type="entry name" value="Ankyrin_rpt-contain_sf"/>
</dbReference>
<dbReference type="Pfam" id="PF12796">
    <property type="entry name" value="Ank_2"/>
    <property type="match status" value="2"/>
</dbReference>
<dbReference type="InterPro" id="IPR002110">
    <property type="entry name" value="Ankyrin_rpt"/>
</dbReference>
<dbReference type="STRING" id="1306947.J120_03625"/>
<keyword evidence="1" id="KW-0677">Repeat</keyword>
<evidence type="ECO:0000256" key="2">
    <source>
        <dbReference type="ARBA" id="ARBA00023043"/>
    </source>
</evidence>
<accession>A0A0D2I1B3</accession>
<name>A0A0D2I1B3_9BACT</name>
<evidence type="ECO:0000313" key="4">
    <source>
        <dbReference type="EMBL" id="KIX85015.1"/>
    </source>
</evidence>
<protein>
    <submittedName>
        <fullName evidence="4">Uncharacterized protein</fullName>
    </submittedName>
</protein>
<dbReference type="PANTHER" id="PTHR24198">
    <property type="entry name" value="ANKYRIN REPEAT AND PROTEIN KINASE DOMAIN-CONTAINING PROTEIN"/>
    <property type="match status" value="1"/>
</dbReference>
<dbReference type="AlphaFoldDB" id="A0A0D2I1B3"/>
<sequence>MVQFLVKQGADINGINPGQTSSPLCYALHNQQPSIFLLLAEKGAMINGTSNGIKPIIEAMNHRVYDMVEFLLGKGVSLYTRDASGESIFHICVRQDNVLFAQKILDRQFNVDDKETSFGKTPLHIACEEKKSIAMIDLLINRSAEIESMDNAGRTPLYYGIVNMNKELVAYLLKKSAAINNIVCRAGRSAVYDFVFGLSGTAEQAAFLDYILSCGADATTPNSSHTGGMTPLHAAAAGLKINFIPVLLKYGASTQAVDSNGMRPVDVVAKNGRPDLVEATIKALS</sequence>
<dbReference type="PANTHER" id="PTHR24198:SF165">
    <property type="entry name" value="ANKYRIN REPEAT-CONTAINING PROTEIN-RELATED"/>
    <property type="match status" value="1"/>
</dbReference>
<dbReference type="EMBL" id="ARQD01000003">
    <property type="protein sequence ID" value="KIX85015.1"/>
    <property type="molecule type" value="Genomic_DNA"/>
</dbReference>
<dbReference type="PROSITE" id="PS50088">
    <property type="entry name" value="ANK_REPEAT"/>
    <property type="match status" value="3"/>
</dbReference>
<gene>
    <name evidence="4" type="ORF">J120_03625</name>
</gene>
<feature type="repeat" description="ANK" evidence="3">
    <location>
        <begin position="227"/>
        <end position="259"/>
    </location>
</feature>
<proteinExistence type="predicted"/>
<dbReference type="PROSITE" id="PS50297">
    <property type="entry name" value="ANK_REP_REGION"/>
    <property type="match status" value="3"/>
</dbReference>
<keyword evidence="5" id="KW-1185">Reference proteome</keyword>
<reference evidence="4 5" key="1">
    <citation type="journal article" date="2013" name="Proc. Natl. Acad. Sci. U.S.A.">
        <title>Candidate phylum TM6 genome recovered from a hospital sink biofilm provides genomic insights into this uncultivated phylum.</title>
        <authorList>
            <person name="McLean J.S."/>
            <person name="Lombardo M.J."/>
            <person name="Badger J.H."/>
            <person name="Edlund A."/>
            <person name="Novotny M."/>
            <person name="Yee-Greenbaum J."/>
            <person name="Vyahhi N."/>
            <person name="Hall A.P."/>
            <person name="Yang Y."/>
            <person name="Dupont C.L."/>
            <person name="Ziegler M.G."/>
            <person name="Chitsaz H."/>
            <person name="Allen A.E."/>
            <person name="Yooseph S."/>
            <person name="Tesler G."/>
            <person name="Pevzner P.A."/>
            <person name="Friedman R.M."/>
            <person name="Nealson K.H."/>
            <person name="Venter J.C."/>
            <person name="Lasken R.S."/>
        </authorList>
    </citation>
    <scope>NUCLEOTIDE SEQUENCE [LARGE SCALE GENOMIC DNA]</scope>
    <source>
        <strain evidence="4 5">TM6SC1</strain>
    </source>
</reference>
<evidence type="ECO:0000256" key="1">
    <source>
        <dbReference type="ARBA" id="ARBA00022737"/>
    </source>
</evidence>
<dbReference type="Pfam" id="PF00023">
    <property type="entry name" value="Ank"/>
    <property type="match status" value="1"/>
</dbReference>
<organism evidence="4 5">
    <name type="scientific">candidate division TM6 bacterium JCVI TM6SC1</name>
    <dbReference type="NCBI Taxonomy" id="1306947"/>
    <lineage>
        <taxon>Bacteria</taxon>
        <taxon>Candidatus Babelota</taxon>
        <taxon>Vermiphilus</taxon>
    </lineage>
</organism>
<comment type="caution">
    <text evidence="4">The sequence shown here is derived from an EMBL/GenBank/DDBJ whole genome shotgun (WGS) entry which is preliminary data.</text>
</comment>
<dbReference type="Gene3D" id="1.25.40.20">
    <property type="entry name" value="Ankyrin repeat-containing domain"/>
    <property type="match status" value="2"/>
</dbReference>
<dbReference type="SMART" id="SM00248">
    <property type="entry name" value="ANK"/>
    <property type="match status" value="6"/>
</dbReference>
<dbReference type="Proteomes" id="UP000032214">
    <property type="component" value="Unassembled WGS sequence"/>
</dbReference>
<evidence type="ECO:0000313" key="5">
    <source>
        <dbReference type="Proteomes" id="UP000032214"/>
    </source>
</evidence>
<dbReference type="SUPFAM" id="SSF48403">
    <property type="entry name" value="Ankyrin repeat"/>
    <property type="match status" value="1"/>
</dbReference>
<keyword evidence="2 3" id="KW-0040">ANK repeat</keyword>
<feature type="repeat" description="ANK" evidence="3">
    <location>
        <begin position="152"/>
        <end position="180"/>
    </location>
</feature>